<feature type="region of interest" description="Disordered" evidence="1">
    <location>
        <begin position="66"/>
        <end position="93"/>
    </location>
</feature>
<evidence type="ECO:0000313" key="2">
    <source>
        <dbReference type="EMBL" id="OKH92960.1"/>
    </source>
</evidence>
<dbReference type="Proteomes" id="UP000186455">
    <property type="component" value="Unassembled WGS sequence"/>
</dbReference>
<feature type="region of interest" description="Disordered" evidence="1">
    <location>
        <begin position="39"/>
        <end position="58"/>
    </location>
</feature>
<accession>A0A1Q4V5F1</accession>
<evidence type="ECO:0000256" key="1">
    <source>
        <dbReference type="SAM" id="MobiDB-lite"/>
    </source>
</evidence>
<dbReference type="GeneID" id="96795658"/>
<evidence type="ECO:0000313" key="3">
    <source>
        <dbReference type="Proteomes" id="UP000186455"/>
    </source>
</evidence>
<name>A0A1Q4V5F1_9ACTN</name>
<reference evidence="2 3" key="1">
    <citation type="submission" date="2015-06" db="EMBL/GenBank/DDBJ databases">
        <title>Cloning and characterization of the uncialamcin biosynthetic gene cluster.</title>
        <authorList>
            <person name="Yan X."/>
            <person name="Huang T."/>
            <person name="Ge H."/>
            <person name="Shen B."/>
        </authorList>
    </citation>
    <scope>NUCLEOTIDE SEQUENCE [LARGE SCALE GENOMIC DNA]</scope>
    <source>
        <strain evidence="2 3">DCA2648</strain>
    </source>
</reference>
<organism evidence="2 3">
    <name type="scientific">Streptomyces uncialis</name>
    <dbReference type="NCBI Taxonomy" id="1048205"/>
    <lineage>
        <taxon>Bacteria</taxon>
        <taxon>Bacillati</taxon>
        <taxon>Actinomycetota</taxon>
        <taxon>Actinomycetes</taxon>
        <taxon>Kitasatosporales</taxon>
        <taxon>Streptomycetaceae</taxon>
        <taxon>Streptomyces</taxon>
    </lineage>
</organism>
<protein>
    <submittedName>
        <fullName evidence="2">Uncharacterized protein</fullName>
    </submittedName>
</protein>
<sequence>MGLHLRASLTAGAATVTAAVLGPISALGTAAERVRSAALRRAGQERDPAAPVSKGAGAALSWSARLRASRSPAGPRCPQASVRRERSGGGPRELLRAAARRRAAFVRRTRGAAGPVTRRASGGTPTSGPTAAPPSAAGD</sequence>
<feature type="compositionally biased region" description="Low complexity" evidence="1">
    <location>
        <begin position="120"/>
        <end position="139"/>
    </location>
</feature>
<comment type="caution">
    <text evidence="2">The sequence shown here is derived from an EMBL/GenBank/DDBJ whole genome shotgun (WGS) entry which is preliminary data.</text>
</comment>
<feature type="compositionally biased region" description="Low complexity" evidence="1">
    <location>
        <begin position="66"/>
        <end position="76"/>
    </location>
</feature>
<keyword evidence="3" id="KW-1185">Reference proteome</keyword>
<dbReference type="RefSeq" id="WP_073790913.1">
    <property type="nucleotide sequence ID" value="NZ_CP109583.1"/>
</dbReference>
<gene>
    <name evidence="2" type="ORF">AB852_20880</name>
</gene>
<feature type="region of interest" description="Disordered" evidence="1">
    <location>
        <begin position="105"/>
        <end position="139"/>
    </location>
</feature>
<dbReference type="AlphaFoldDB" id="A0A1Q4V5F1"/>
<dbReference type="EMBL" id="LFBV01000005">
    <property type="protein sequence ID" value="OKH92960.1"/>
    <property type="molecule type" value="Genomic_DNA"/>
</dbReference>
<proteinExistence type="predicted"/>